<organism evidence="2 3">
    <name type="scientific">Elysia marginata</name>
    <dbReference type="NCBI Taxonomy" id="1093978"/>
    <lineage>
        <taxon>Eukaryota</taxon>
        <taxon>Metazoa</taxon>
        <taxon>Spiralia</taxon>
        <taxon>Lophotrochozoa</taxon>
        <taxon>Mollusca</taxon>
        <taxon>Gastropoda</taxon>
        <taxon>Heterobranchia</taxon>
        <taxon>Euthyneura</taxon>
        <taxon>Panpulmonata</taxon>
        <taxon>Sacoglossa</taxon>
        <taxon>Placobranchoidea</taxon>
        <taxon>Plakobranchidae</taxon>
        <taxon>Elysia</taxon>
    </lineage>
</organism>
<name>A0AAV4GDR4_9GAST</name>
<dbReference type="GO" id="GO:0003964">
    <property type="term" value="F:RNA-directed DNA polymerase activity"/>
    <property type="evidence" value="ECO:0007669"/>
    <property type="project" value="UniProtKB-KW"/>
</dbReference>
<dbReference type="InterPro" id="IPR052560">
    <property type="entry name" value="RdDP_mobile_element"/>
</dbReference>
<reference evidence="2 3" key="1">
    <citation type="journal article" date="2021" name="Elife">
        <title>Chloroplast acquisition without the gene transfer in kleptoplastic sea slugs, Plakobranchus ocellatus.</title>
        <authorList>
            <person name="Maeda T."/>
            <person name="Takahashi S."/>
            <person name="Yoshida T."/>
            <person name="Shimamura S."/>
            <person name="Takaki Y."/>
            <person name="Nagai Y."/>
            <person name="Toyoda A."/>
            <person name="Suzuki Y."/>
            <person name="Arimoto A."/>
            <person name="Ishii H."/>
            <person name="Satoh N."/>
            <person name="Nishiyama T."/>
            <person name="Hasebe M."/>
            <person name="Maruyama T."/>
            <person name="Minagawa J."/>
            <person name="Obokata J."/>
            <person name="Shigenobu S."/>
        </authorList>
    </citation>
    <scope>NUCLEOTIDE SEQUENCE [LARGE SCALE GENOMIC DNA]</scope>
</reference>
<protein>
    <submittedName>
        <fullName evidence="2">RNA-directed DNA polymerase from mobile element jockey</fullName>
    </submittedName>
</protein>
<sequence>MNIRKGNFTFKRRAAQLLEQFLSNKKARVKIQNHMSECLTISQGFPQGSVLSPTLFSVYINDVQTILPKGVNASLYADGLPLWTTEEYIGTVNYRLQRTLENFTDWIKDWIMKANPKKTTYTVLILSTKEQNVTRSLHGQQIK</sequence>
<feature type="domain" description="Reverse transcriptase" evidence="1">
    <location>
        <begin position="1"/>
        <end position="142"/>
    </location>
</feature>
<keyword evidence="2" id="KW-0808">Transferase</keyword>
<evidence type="ECO:0000313" key="2">
    <source>
        <dbReference type="EMBL" id="GFR83827.1"/>
    </source>
</evidence>
<dbReference type="Proteomes" id="UP000762676">
    <property type="component" value="Unassembled WGS sequence"/>
</dbReference>
<dbReference type="PANTHER" id="PTHR36688">
    <property type="entry name" value="ENDO/EXONUCLEASE/PHOSPHATASE DOMAIN-CONTAINING PROTEIN"/>
    <property type="match status" value="1"/>
</dbReference>
<dbReference type="Pfam" id="PF00078">
    <property type="entry name" value="RVT_1"/>
    <property type="match status" value="1"/>
</dbReference>
<comment type="caution">
    <text evidence="2">The sequence shown here is derived from an EMBL/GenBank/DDBJ whole genome shotgun (WGS) entry which is preliminary data.</text>
</comment>
<keyword evidence="3" id="KW-1185">Reference proteome</keyword>
<dbReference type="PROSITE" id="PS50878">
    <property type="entry name" value="RT_POL"/>
    <property type="match status" value="1"/>
</dbReference>
<dbReference type="InterPro" id="IPR000477">
    <property type="entry name" value="RT_dom"/>
</dbReference>
<gene>
    <name evidence="2" type="ORF">ElyMa_002402500</name>
</gene>
<evidence type="ECO:0000259" key="1">
    <source>
        <dbReference type="PROSITE" id="PS50878"/>
    </source>
</evidence>
<accession>A0AAV4GDR4</accession>
<evidence type="ECO:0000313" key="3">
    <source>
        <dbReference type="Proteomes" id="UP000762676"/>
    </source>
</evidence>
<dbReference type="AlphaFoldDB" id="A0AAV4GDR4"/>
<proteinExistence type="predicted"/>
<keyword evidence="2" id="KW-0695">RNA-directed DNA polymerase</keyword>
<dbReference type="EMBL" id="BMAT01004927">
    <property type="protein sequence ID" value="GFR83827.1"/>
    <property type="molecule type" value="Genomic_DNA"/>
</dbReference>
<dbReference type="PANTHER" id="PTHR36688:SF1">
    <property type="entry name" value="ENDONUCLEASE_EXONUCLEASE_PHOSPHATASE DOMAIN-CONTAINING PROTEIN"/>
    <property type="match status" value="1"/>
</dbReference>
<keyword evidence="2" id="KW-0548">Nucleotidyltransferase</keyword>